<feature type="domain" description="TsaA-like" evidence="3">
    <location>
        <begin position="21"/>
        <end position="160"/>
    </location>
</feature>
<evidence type="ECO:0000313" key="5">
    <source>
        <dbReference type="Proteomes" id="UP000620559"/>
    </source>
</evidence>
<evidence type="ECO:0000256" key="2">
    <source>
        <dbReference type="ARBA" id="ARBA00033753"/>
    </source>
</evidence>
<dbReference type="InterPro" id="IPR040372">
    <property type="entry name" value="YaeB-like"/>
</dbReference>
<dbReference type="RefSeq" id="WP_193916595.1">
    <property type="nucleotide sequence ID" value="NZ_JADEWL010000004.1"/>
</dbReference>
<dbReference type="PANTHER" id="PTHR12818:SF0">
    <property type="entry name" value="TRNA (ADENINE(37)-N6)-METHYLTRANSFERASE"/>
    <property type="match status" value="1"/>
</dbReference>
<comment type="caution">
    <text evidence="4">The sequence shown here is derived from an EMBL/GenBank/DDBJ whole genome shotgun (WGS) entry which is preliminary data.</text>
</comment>
<reference evidence="4" key="1">
    <citation type="submission" date="2020-10" db="EMBL/GenBank/DDBJ databases">
        <authorList>
            <person name="Castelo-Branco R."/>
            <person name="Eusebio N."/>
            <person name="Adriana R."/>
            <person name="Vieira A."/>
            <person name="Brugerolle De Fraissinette N."/>
            <person name="Rezende De Castro R."/>
            <person name="Schneider M.P."/>
            <person name="Vasconcelos V."/>
            <person name="Leao P.N."/>
        </authorList>
    </citation>
    <scope>NUCLEOTIDE SEQUENCE</scope>
    <source>
        <strain evidence="4">LEGE 06105</strain>
    </source>
</reference>
<comment type="similarity">
    <text evidence="2">Belongs to the tRNA methyltransferase O family.</text>
</comment>
<proteinExistence type="inferred from homology"/>
<dbReference type="SUPFAM" id="SSF118196">
    <property type="entry name" value="YaeB-like"/>
    <property type="match status" value="1"/>
</dbReference>
<dbReference type="PANTHER" id="PTHR12818">
    <property type="entry name" value="TRNA (ADENINE(37)-N6)-METHYLTRANSFERASE"/>
    <property type="match status" value="1"/>
</dbReference>
<dbReference type="PROSITE" id="PS51668">
    <property type="entry name" value="TSAA_2"/>
    <property type="match status" value="1"/>
</dbReference>
<organism evidence="4 5">
    <name type="scientific">Plectonema cf. radiosum LEGE 06105</name>
    <dbReference type="NCBI Taxonomy" id="945769"/>
    <lineage>
        <taxon>Bacteria</taxon>
        <taxon>Bacillati</taxon>
        <taxon>Cyanobacteriota</taxon>
        <taxon>Cyanophyceae</taxon>
        <taxon>Oscillatoriophycideae</taxon>
        <taxon>Oscillatoriales</taxon>
        <taxon>Microcoleaceae</taxon>
        <taxon>Plectonema</taxon>
    </lineage>
</organism>
<dbReference type="NCBIfam" id="TIGR00104">
    <property type="entry name" value="tRNA_TsaA"/>
    <property type="match status" value="1"/>
</dbReference>
<keyword evidence="5" id="KW-1185">Reference proteome</keyword>
<name>A0A8J7JRN8_9CYAN</name>
<evidence type="ECO:0000259" key="3">
    <source>
        <dbReference type="PROSITE" id="PS51668"/>
    </source>
</evidence>
<sequence>MPKFPPKDYIQTVAFPADITLQPIGVVHSPYKERHGTPRQSQLQSAPSTYQPAIAKIELFNTIPEEALKDMEGFERIWVISWLHLNKHWNPTVIIPRGPRIRRGTLATRAPHRPNPIGISAPKLIKIEGLILYVEGIDLLDQTPVLDIKPYVTYCDAFPDAKCGYVNDIENASEHEIDIFGKTNLR</sequence>
<dbReference type="InterPro" id="IPR036413">
    <property type="entry name" value="YaeB-like_sf"/>
</dbReference>
<dbReference type="InterPro" id="IPR036414">
    <property type="entry name" value="YaeB_N_sf"/>
</dbReference>
<evidence type="ECO:0000256" key="1">
    <source>
        <dbReference type="ARBA" id="ARBA00022691"/>
    </source>
</evidence>
<dbReference type="Proteomes" id="UP000620559">
    <property type="component" value="Unassembled WGS sequence"/>
</dbReference>
<dbReference type="AlphaFoldDB" id="A0A8J7JRN8"/>
<evidence type="ECO:0000313" key="4">
    <source>
        <dbReference type="EMBL" id="MBE9211544.1"/>
    </source>
</evidence>
<keyword evidence="1" id="KW-0949">S-adenosyl-L-methionine</keyword>
<dbReference type="CDD" id="cd09281">
    <property type="entry name" value="UPF0066"/>
    <property type="match status" value="1"/>
</dbReference>
<dbReference type="EMBL" id="JADEWL010000004">
    <property type="protein sequence ID" value="MBE9211544.1"/>
    <property type="molecule type" value="Genomic_DNA"/>
</dbReference>
<dbReference type="Gene3D" id="2.40.30.70">
    <property type="entry name" value="YaeB-like"/>
    <property type="match status" value="1"/>
</dbReference>
<gene>
    <name evidence="4" type="primary">tsaA</name>
    <name evidence="4" type="ORF">IQ247_02240</name>
</gene>
<accession>A0A8J7JRN8</accession>
<dbReference type="InterPro" id="IPR023370">
    <property type="entry name" value="TrmO-like_N"/>
</dbReference>
<dbReference type="Pfam" id="PF01980">
    <property type="entry name" value="TrmO_N"/>
    <property type="match status" value="1"/>
</dbReference>
<protein>
    <submittedName>
        <fullName evidence="4">tRNA (N6-threonylcarbamoyladenosine(37)-N6)-methyltransferase TrmO</fullName>
    </submittedName>
</protein>